<dbReference type="EMBL" id="KV441557">
    <property type="protein sequence ID" value="OAG01278.1"/>
    <property type="molecule type" value="Genomic_DNA"/>
</dbReference>
<dbReference type="RefSeq" id="XP_018031643.1">
    <property type="nucleotide sequence ID" value="XM_018179195.1"/>
</dbReference>
<proteinExistence type="predicted"/>
<keyword evidence="3" id="KW-1185">Reference proteome</keyword>
<protein>
    <submittedName>
        <fullName evidence="2">Uncharacterized protein</fullName>
    </submittedName>
</protein>
<dbReference type="Proteomes" id="UP000077069">
    <property type="component" value="Unassembled WGS sequence"/>
</dbReference>
<sequence>MFSIIDFSNESGTISQVEINPADAMDQNIPIERLAARYNVQQFADSRPPTGSGAPTRTRAHTYGHSYSPYALSDLAGMHHRTSSLSSGYVPAQPHTPYGPPASLSAHGYWQWVPSPIPTELADYEQDSFLEDLLAPVARSRATSIAHSEATSMAPSYVGAPSSANSVVYSSRGSVSEMPPPARLRAPRVSRKKPSLPKQDAPEAAANQAAARKESAETKAMHKEVAEKVSAIPSQNHDAVPVRPCALTPRNLTDVEEKTNRENAYMFIANWERKSRPSFKRHDMNNYQVNDGPLEFNPIQSGHKLIDLELPVTMLIDCIFDSRNFETEDVFNSQVHADPLVELFLDIARAEILKEVRDQWRELRANDDKALRYQLDLLSKLYRMGSITPWKPIATYLEKWAYWRENWCGENSQERSKTQRPAIHPDDRFFRLNGSKGLQDSAEAKLKELLMGKGMAASAELYFMQRLKDVSKDVRAVIVERDSVLLLDTEGLETLLRLDKEQYEA</sequence>
<feature type="compositionally biased region" description="Basic residues" evidence="1">
    <location>
        <begin position="185"/>
        <end position="195"/>
    </location>
</feature>
<evidence type="ECO:0000313" key="2">
    <source>
        <dbReference type="EMBL" id="OAG01278.1"/>
    </source>
</evidence>
<name>A0A177C3B4_9PLEO</name>
<dbReference type="InParanoid" id="A0A177C3B4"/>
<evidence type="ECO:0000313" key="3">
    <source>
        <dbReference type="Proteomes" id="UP000077069"/>
    </source>
</evidence>
<feature type="region of interest" description="Disordered" evidence="1">
    <location>
        <begin position="171"/>
        <end position="212"/>
    </location>
</feature>
<gene>
    <name evidence="2" type="ORF">CC84DRAFT_1167533</name>
</gene>
<organism evidence="2 3">
    <name type="scientific">Paraphaeosphaeria sporulosa</name>
    <dbReference type="NCBI Taxonomy" id="1460663"/>
    <lineage>
        <taxon>Eukaryota</taxon>
        <taxon>Fungi</taxon>
        <taxon>Dikarya</taxon>
        <taxon>Ascomycota</taxon>
        <taxon>Pezizomycotina</taxon>
        <taxon>Dothideomycetes</taxon>
        <taxon>Pleosporomycetidae</taxon>
        <taxon>Pleosporales</taxon>
        <taxon>Massarineae</taxon>
        <taxon>Didymosphaeriaceae</taxon>
        <taxon>Paraphaeosphaeria</taxon>
    </lineage>
</organism>
<reference evidence="2 3" key="1">
    <citation type="submission" date="2016-05" db="EMBL/GenBank/DDBJ databases">
        <title>Comparative analysis of secretome profiles of manganese(II)-oxidizing ascomycete fungi.</title>
        <authorList>
            <consortium name="DOE Joint Genome Institute"/>
            <person name="Zeiner C.A."/>
            <person name="Purvine S.O."/>
            <person name="Zink E.M."/>
            <person name="Wu S."/>
            <person name="Pasa-Tolic L."/>
            <person name="Chaput D.L."/>
            <person name="Haridas S."/>
            <person name="Grigoriev I.V."/>
            <person name="Santelli C.M."/>
            <person name="Hansel C.M."/>
        </authorList>
    </citation>
    <scope>NUCLEOTIDE SEQUENCE [LARGE SCALE GENOMIC DNA]</scope>
    <source>
        <strain evidence="2 3">AP3s5-JAC2a</strain>
    </source>
</reference>
<dbReference type="OrthoDB" id="3800272at2759"/>
<dbReference type="AlphaFoldDB" id="A0A177C3B4"/>
<accession>A0A177C3B4</accession>
<evidence type="ECO:0000256" key="1">
    <source>
        <dbReference type="SAM" id="MobiDB-lite"/>
    </source>
</evidence>
<dbReference type="GeneID" id="28762681"/>